<dbReference type="Proteomes" id="UP000030403">
    <property type="component" value="Unassembled WGS sequence"/>
</dbReference>
<comment type="caution">
    <text evidence="2">The sequence shown here is derived from an EMBL/GenBank/DDBJ whole genome shotgun (WGS) entry which is preliminary data.</text>
</comment>
<organism evidence="2 3">
    <name type="scientific">Pontibacillus marinus BH030004 = DSM 16465</name>
    <dbReference type="NCBI Taxonomy" id="1385511"/>
    <lineage>
        <taxon>Bacteria</taxon>
        <taxon>Bacillati</taxon>
        <taxon>Bacillota</taxon>
        <taxon>Bacilli</taxon>
        <taxon>Bacillales</taxon>
        <taxon>Bacillaceae</taxon>
        <taxon>Pontibacillus</taxon>
    </lineage>
</organism>
<dbReference type="SUPFAM" id="SSF52821">
    <property type="entry name" value="Rhodanese/Cell cycle control phosphatase"/>
    <property type="match status" value="1"/>
</dbReference>
<feature type="domain" description="Rhodanese" evidence="1">
    <location>
        <begin position="15"/>
        <end position="98"/>
    </location>
</feature>
<dbReference type="EMBL" id="AVPF01000035">
    <property type="protein sequence ID" value="KGX85911.1"/>
    <property type="molecule type" value="Genomic_DNA"/>
</dbReference>
<dbReference type="RefSeq" id="WP_027448766.1">
    <property type="nucleotide sequence ID" value="NZ_AVPF01000035.1"/>
</dbReference>
<evidence type="ECO:0000313" key="2">
    <source>
        <dbReference type="EMBL" id="KGX85911.1"/>
    </source>
</evidence>
<protein>
    <submittedName>
        <fullName evidence="2">Molybdopterin biosynthesis MoeB protein</fullName>
    </submittedName>
</protein>
<dbReference type="PROSITE" id="PS50206">
    <property type="entry name" value="RHODANESE_3"/>
    <property type="match status" value="1"/>
</dbReference>
<proteinExistence type="predicted"/>
<dbReference type="STRING" id="1385511.GCA_000425225_02302"/>
<dbReference type="OrthoDB" id="9800872at2"/>
<dbReference type="CDD" id="cd00158">
    <property type="entry name" value="RHOD"/>
    <property type="match status" value="1"/>
</dbReference>
<dbReference type="AlphaFoldDB" id="A0A0A5FYM0"/>
<dbReference type="PANTHER" id="PTHR43031:SF17">
    <property type="entry name" value="SULFURTRANSFERASE YTWF-RELATED"/>
    <property type="match status" value="1"/>
</dbReference>
<reference evidence="2 3" key="1">
    <citation type="submission" date="2013-08" db="EMBL/GenBank/DDBJ databases">
        <authorList>
            <person name="Huang J."/>
            <person name="Wang G."/>
        </authorList>
    </citation>
    <scope>NUCLEOTIDE SEQUENCE [LARGE SCALE GENOMIC DNA]</scope>
    <source>
        <strain evidence="2 3">BH030004</strain>
    </source>
</reference>
<evidence type="ECO:0000259" key="1">
    <source>
        <dbReference type="PROSITE" id="PS50206"/>
    </source>
</evidence>
<dbReference type="InterPro" id="IPR001763">
    <property type="entry name" value="Rhodanese-like_dom"/>
</dbReference>
<evidence type="ECO:0000313" key="3">
    <source>
        <dbReference type="Proteomes" id="UP000030403"/>
    </source>
</evidence>
<gene>
    <name evidence="2" type="ORF">N783_13040</name>
</gene>
<dbReference type="eggNOG" id="COG0607">
    <property type="taxonomic scope" value="Bacteria"/>
</dbReference>
<dbReference type="Pfam" id="PF00581">
    <property type="entry name" value="Rhodanese"/>
    <property type="match status" value="1"/>
</dbReference>
<sequence length="98" mass="10783">MKETTATEVLERLNNREELSIIDVREYGEVASGKIPSAKNIPLAELAKRKHEIDQTQEHIIVCASGNRSKAASGLLESMGFKVNNMLGGMKQWNGDAN</sequence>
<dbReference type="SMART" id="SM00450">
    <property type="entry name" value="RHOD"/>
    <property type="match status" value="1"/>
</dbReference>
<dbReference type="InterPro" id="IPR036873">
    <property type="entry name" value="Rhodanese-like_dom_sf"/>
</dbReference>
<dbReference type="InterPro" id="IPR050229">
    <property type="entry name" value="GlpE_sulfurtransferase"/>
</dbReference>
<accession>A0A0A5FYM0</accession>
<keyword evidence="3" id="KW-1185">Reference proteome</keyword>
<dbReference type="PANTHER" id="PTHR43031">
    <property type="entry name" value="FAD-DEPENDENT OXIDOREDUCTASE"/>
    <property type="match status" value="1"/>
</dbReference>
<dbReference type="Gene3D" id="3.40.250.10">
    <property type="entry name" value="Rhodanese-like domain"/>
    <property type="match status" value="1"/>
</dbReference>
<name>A0A0A5FYM0_9BACI</name>